<evidence type="ECO:0000313" key="5">
    <source>
        <dbReference type="EMBL" id="NMG04081.1"/>
    </source>
</evidence>
<feature type="binding site" evidence="2">
    <location>
        <position position="142"/>
    </location>
    <ligand>
        <name>ATP</name>
        <dbReference type="ChEBI" id="CHEBI:30616"/>
    </ligand>
</feature>
<feature type="binding site" evidence="2">
    <location>
        <position position="71"/>
    </location>
    <ligand>
        <name>Mg(2+)</name>
        <dbReference type="ChEBI" id="CHEBI:18420"/>
        <label>4</label>
    </ligand>
</feature>
<organism evidence="5 6">
    <name type="scientific">Azoarcus taiwanensis</name>
    <dbReference type="NCBI Taxonomy" id="666964"/>
    <lineage>
        <taxon>Bacteria</taxon>
        <taxon>Pseudomonadati</taxon>
        <taxon>Pseudomonadota</taxon>
        <taxon>Betaproteobacteria</taxon>
        <taxon>Rhodocyclales</taxon>
        <taxon>Zoogloeaceae</taxon>
        <taxon>Azoarcus</taxon>
    </lineage>
</organism>
<comment type="catalytic activity">
    <reaction evidence="2">
        <text>thiamine phosphate + ATP = thiamine diphosphate + ADP</text>
        <dbReference type="Rhea" id="RHEA:15913"/>
        <dbReference type="ChEBI" id="CHEBI:30616"/>
        <dbReference type="ChEBI" id="CHEBI:37575"/>
        <dbReference type="ChEBI" id="CHEBI:58937"/>
        <dbReference type="ChEBI" id="CHEBI:456216"/>
        <dbReference type="EC" id="2.7.4.16"/>
    </reaction>
</comment>
<protein>
    <recommendedName>
        <fullName evidence="2">Thiamine-monophosphate kinase</fullName>
        <shortName evidence="2">TMP kinase</shortName>
        <shortName evidence="2">Thiamine-phosphate kinase</shortName>
        <ecNumber evidence="2">2.7.4.16</ecNumber>
    </recommendedName>
</protein>
<dbReference type="GO" id="GO:0005524">
    <property type="term" value="F:ATP binding"/>
    <property type="evidence" value="ECO:0007669"/>
    <property type="project" value="UniProtKB-UniRule"/>
</dbReference>
<keyword evidence="2" id="KW-0067">ATP-binding</keyword>
<feature type="binding site" evidence="2">
    <location>
        <position position="258"/>
    </location>
    <ligand>
        <name>substrate</name>
    </ligand>
</feature>
<dbReference type="Gene3D" id="3.30.1330.10">
    <property type="entry name" value="PurM-like, N-terminal domain"/>
    <property type="match status" value="1"/>
</dbReference>
<dbReference type="Pfam" id="PF00586">
    <property type="entry name" value="AIRS"/>
    <property type="match status" value="1"/>
</dbReference>
<comment type="pathway">
    <text evidence="2">Cofactor biosynthesis; thiamine diphosphate biosynthesis; thiamine diphosphate from thiamine phosphate: step 1/1.</text>
</comment>
<evidence type="ECO:0000259" key="4">
    <source>
        <dbReference type="Pfam" id="PF02769"/>
    </source>
</evidence>
<keyword evidence="2 5" id="KW-0418">Kinase</keyword>
<feature type="domain" description="PurM-like C-terminal" evidence="4">
    <location>
        <begin position="146"/>
        <end position="297"/>
    </location>
</feature>
<feature type="binding site" evidence="2">
    <location>
        <begin position="117"/>
        <end position="118"/>
    </location>
    <ligand>
        <name>ATP</name>
        <dbReference type="ChEBI" id="CHEBI:30616"/>
    </ligand>
</feature>
<feature type="binding site" evidence="2">
    <location>
        <position position="41"/>
    </location>
    <ligand>
        <name>Mg(2+)</name>
        <dbReference type="ChEBI" id="CHEBI:18420"/>
        <label>4</label>
    </ligand>
</feature>
<feature type="domain" description="PurM-like N-terminal" evidence="3">
    <location>
        <begin position="24"/>
        <end position="134"/>
    </location>
</feature>
<dbReference type="SUPFAM" id="SSF56042">
    <property type="entry name" value="PurM C-terminal domain-like"/>
    <property type="match status" value="1"/>
</dbReference>
<evidence type="ECO:0000313" key="6">
    <source>
        <dbReference type="Proteomes" id="UP000599523"/>
    </source>
</evidence>
<comment type="similarity">
    <text evidence="2">Belongs to the thiamine-monophosphate kinase family.</text>
</comment>
<dbReference type="NCBIfam" id="TIGR01379">
    <property type="entry name" value="thiL"/>
    <property type="match status" value="1"/>
</dbReference>
<dbReference type="GO" id="GO:0009228">
    <property type="term" value="P:thiamine biosynthetic process"/>
    <property type="evidence" value="ECO:0007669"/>
    <property type="project" value="UniProtKB-KW"/>
</dbReference>
<dbReference type="PANTHER" id="PTHR30270">
    <property type="entry name" value="THIAMINE-MONOPHOSPHATE KINASE"/>
    <property type="match status" value="1"/>
</dbReference>
<name>A0A972FKR1_9RHOO</name>
<feature type="binding site" evidence="2">
    <location>
        <position position="209"/>
    </location>
    <ligand>
        <name>ATP</name>
        <dbReference type="ChEBI" id="CHEBI:30616"/>
    </ligand>
</feature>
<feature type="binding site" evidence="2">
    <location>
        <position position="43"/>
    </location>
    <ligand>
        <name>Mg(2+)</name>
        <dbReference type="ChEBI" id="CHEBI:18420"/>
        <label>1</label>
    </ligand>
</feature>
<dbReference type="InterPro" id="IPR036676">
    <property type="entry name" value="PurM-like_C_sf"/>
</dbReference>
<dbReference type="SUPFAM" id="SSF55326">
    <property type="entry name" value="PurM N-terminal domain-like"/>
    <property type="match status" value="1"/>
</dbReference>
<feature type="binding site" evidence="2">
    <location>
        <position position="71"/>
    </location>
    <ligand>
        <name>Mg(2+)</name>
        <dbReference type="ChEBI" id="CHEBI:18420"/>
        <label>2</label>
    </ligand>
</feature>
<comment type="caution">
    <text evidence="5">The sequence shown here is derived from an EMBL/GenBank/DDBJ whole genome shotgun (WGS) entry which is preliminary data.</text>
</comment>
<feature type="binding site" evidence="2">
    <location>
        <position position="26"/>
    </location>
    <ligand>
        <name>Mg(2+)</name>
        <dbReference type="ChEBI" id="CHEBI:18420"/>
        <label>3</label>
    </ligand>
</feature>
<comment type="caution">
    <text evidence="2">Lacks conserved residue(s) required for the propagation of feature annotation.</text>
</comment>
<evidence type="ECO:0000259" key="3">
    <source>
        <dbReference type="Pfam" id="PF00586"/>
    </source>
</evidence>
<accession>A0A972FKR1</accession>
<dbReference type="AlphaFoldDB" id="A0A972FKR1"/>
<dbReference type="InterPro" id="IPR016188">
    <property type="entry name" value="PurM-like_N"/>
</dbReference>
<evidence type="ECO:0000256" key="2">
    <source>
        <dbReference type="HAMAP-Rule" id="MF_02128"/>
    </source>
</evidence>
<keyword evidence="2" id="KW-0479">Metal-binding</keyword>
<evidence type="ECO:0000256" key="1">
    <source>
        <dbReference type="ARBA" id="ARBA00022977"/>
    </source>
</evidence>
<dbReference type="PIRSF" id="PIRSF005303">
    <property type="entry name" value="Thiam_monoph_kin"/>
    <property type="match status" value="1"/>
</dbReference>
<dbReference type="GO" id="GO:0009030">
    <property type="term" value="F:thiamine-phosphate kinase activity"/>
    <property type="evidence" value="ECO:0007669"/>
    <property type="project" value="UniProtKB-UniRule"/>
</dbReference>
<dbReference type="Pfam" id="PF02769">
    <property type="entry name" value="AIRS_C"/>
    <property type="match status" value="1"/>
</dbReference>
<feature type="binding site" evidence="2">
    <location>
        <position position="42"/>
    </location>
    <ligand>
        <name>Mg(2+)</name>
        <dbReference type="ChEBI" id="CHEBI:18420"/>
        <label>1</label>
    </ligand>
</feature>
<feature type="binding site" evidence="2">
    <location>
        <position position="207"/>
    </location>
    <ligand>
        <name>Mg(2+)</name>
        <dbReference type="ChEBI" id="CHEBI:18420"/>
        <label>3</label>
    </ligand>
</feature>
<dbReference type="EC" id="2.7.4.16" evidence="2"/>
<dbReference type="GO" id="GO:0009229">
    <property type="term" value="P:thiamine diphosphate biosynthetic process"/>
    <property type="evidence" value="ECO:0007669"/>
    <property type="project" value="UniProtKB-UniRule"/>
</dbReference>
<keyword evidence="2" id="KW-0547">Nucleotide-binding</keyword>
<keyword evidence="2 5" id="KW-0808">Transferase</keyword>
<dbReference type="InterPro" id="IPR010918">
    <property type="entry name" value="PurM-like_C_dom"/>
</dbReference>
<dbReference type="InterPro" id="IPR006283">
    <property type="entry name" value="ThiL-like"/>
</dbReference>
<feature type="binding site" evidence="2">
    <location>
        <position position="71"/>
    </location>
    <ligand>
        <name>Mg(2+)</name>
        <dbReference type="ChEBI" id="CHEBI:18420"/>
        <label>3</label>
    </ligand>
</feature>
<feature type="binding site" evidence="2">
    <location>
        <position position="315"/>
    </location>
    <ligand>
        <name>substrate</name>
    </ligand>
</feature>
<comment type="function">
    <text evidence="2">Catalyzes the ATP-dependent phosphorylation of thiamine-monophosphate (TMP) to form thiamine-pyrophosphate (TPP), the active form of vitamin B1.</text>
</comment>
<keyword evidence="1 2" id="KW-0784">Thiamine biosynthesis</keyword>
<dbReference type="Proteomes" id="UP000599523">
    <property type="component" value="Unassembled WGS sequence"/>
</dbReference>
<dbReference type="PANTHER" id="PTHR30270:SF0">
    <property type="entry name" value="THIAMINE-MONOPHOSPHATE KINASE"/>
    <property type="match status" value="1"/>
</dbReference>
<dbReference type="InterPro" id="IPR036921">
    <property type="entry name" value="PurM-like_N_sf"/>
</dbReference>
<feature type="binding site" evidence="2">
    <location>
        <position position="43"/>
    </location>
    <ligand>
        <name>Mg(2+)</name>
        <dbReference type="ChEBI" id="CHEBI:18420"/>
        <label>2</label>
    </ligand>
</feature>
<sequence length="320" mass="33642">MASEFELIRRHFTLPTRNTRLGVGDDAALLVPRPGMELVVTSDMLVSGTHFFADTDPVDLGWKTLAVNVSDIAAMGAEPRWAFLAIALPAADEAWIAGLAKGFAECAERFSIDLAGGDTTRGPLTLSVTLIGEVAAGRAVRRDGAKPGEDLWVTGTPGQATLGLAHLRGELALPADTAAICVAALHRPQPRVEAGLALNGIATAMLDVSDGLLGDLGHILERSGVGAEVELDCLPHALTGECAIAGDRMQDTTLRGGDDYELLFTAPTSQRGVITRLSGDLGLPFTRIGVISNDARVITLIDSQGTRTRTSALGYDHFRA</sequence>
<dbReference type="HAMAP" id="MF_02128">
    <property type="entry name" value="TMP_kinase"/>
    <property type="match status" value="1"/>
</dbReference>
<keyword evidence="2" id="KW-0460">Magnesium</keyword>
<gene>
    <name evidence="2 5" type="primary">thiL</name>
    <name evidence="5" type="ORF">GPA21_14060</name>
</gene>
<dbReference type="CDD" id="cd02194">
    <property type="entry name" value="ThiL"/>
    <property type="match status" value="1"/>
</dbReference>
<dbReference type="Gene3D" id="3.90.650.10">
    <property type="entry name" value="PurM-like C-terminal domain"/>
    <property type="match status" value="1"/>
</dbReference>
<dbReference type="GO" id="GO:0000287">
    <property type="term" value="F:magnesium ion binding"/>
    <property type="evidence" value="ECO:0007669"/>
    <property type="project" value="UniProtKB-UniRule"/>
</dbReference>
<dbReference type="RefSeq" id="WP_168988771.1">
    <property type="nucleotide sequence ID" value="NZ_CAWPHM010000323.1"/>
</dbReference>
<feature type="binding site" evidence="2">
    <location>
        <position position="210"/>
    </location>
    <ligand>
        <name>Mg(2+)</name>
        <dbReference type="ChEBI" id="CHEBI:18420"/>
        <label>5</label>
    </ligand>
</feature>
<feature type="binding site" evidence="2">
    <location>
        <position position="118"/>
    </location>
    <ligand>
        <name>Mg(2+)</name>
        <dbReference type="ChEBI" id="CHEBI:18420"/>
        <label>1</label>
    </ligand>
</feature>
<dbReference type="EMBL" id="WTVM01000093">
    <property type="protein sequence ID" value="NMG04081.1"/>
    <property type="molecule type" value="Genomic_DNA"/>
</dbReference>
<reference evidence="5" key="1">
    <citation type="submission" date="2019-12" db="EMBL/GenBank/DDBJ databases">
        <title>Comparative genomics gives insights into the taxonomy of the Azoarcus-Aromatoleum group and reveals separate origins of nif in the plant-associated Azoarcus and non-plant-associated Aromatoleum sub-groups.</title>
        <authorList>
            <person name="Lafos M."/>
            <person name="Maluk M."/>
            <person name="Batista M."/>
            <person name="Junghare M."/>
            <person name="Carmona M."/>
            <person name="Faoro H."/>
            <person name="Cruz L.M."/>
            <person name="Battistoni F."/>
            <person name="De Souza E."/>
            <person name="Pedrosa F."/>
            <person name="Chen W.-M."/>
            <person name="Poole P.S."/>
            <person name="Dixon R.A."/>
            <person name="James E.K."/>
        </authorList>
    </citation>
    <scope>NUCLEOTIDE SEQUENCE</scope>
    <source>
        <strain evidence="5">NSC3</strain>
    </source>
</reference>
<feature type="binding site" evidence="2">
    <location>
        <position position="26"/>
    </location>
    <ligand>
        <name>Mg(2+)</name>
        <dbReference type="ChEBI" id="CHEBI:18420"/>
        <label>4</label>
    </ligand>
</feature>
<feature type="binding site" evidence="2">
    <location>
        <position position="50"/>
    </location>
    <ligand>
        <name>substrate</name>
    </ligand>
</feature>
<keyword evidence="6" id="KW-1185">Reference proteome</keyword>
<comment type="miscellaneous">
    <text evidence="2">Reaction mechanism of ThiL seems to utilize a direct, inline transfer of the gamma-phosphate of ATP to TMP rather than a phosphorylated enzyme intermediate.</text>
</comment>
<proteinExistence type="inferred from homology"/>